<keyword evidence="2" id="KW-0223">Dioxygenase</keyword>
<dbReference type="Pfam" id="PF26233">
    <property type="entry name" value="NicX"/>
    <property type="match status" value="1"/>
</dbReference>
<dbReference type="PANTHER" id="PTHR34448:SF1">
    <property type="entry name" value="BLL6088 PROTEIN"/>
    <property type="match status" value="1"/>
</dbReference>
<dbReference type="RefSeq" id="WP_092616403.1">
    <property type="nucleotide sequence ID" value="NZ_FNCV01000002.1"/>
</dbReference>
<keyword evidence="2" id="KW-0560">Oxidoreductase</keyword>
<dbReference type="InterPro" id="IPR058739">
    <property type="entry name" value="NicX"/>
</dbReference>
<name>A0A1G7X3B6_9PROT</name>
<dbReference type="Proteomes" id="UP000217076">
    <property type="component" value="Unassembled WGS sequence"/>
</dbReference>
<dbReference type="SUPFAM" id="SSF144052">
    <property type="entry name" value="Thermophilic metalloprotease-like"/>
    <property type="match status" value="1"/>
</dbReference>
<evidence type="ECO:0000313" key="3">
    <source>
        <dbReference type="Proteomes" id="UP000217076"/>
    </source>
</evidence>
<proteinExistence type="predicted"/>
<gene>
    <name evidence="2" type="ORF">SAMN05421742_102415</name>
</gene>
<accession>A0A1G7X3B6</accession>
<protein>
    <submittedName>
        <fullName evidence="2">2,5-dihydroxypyridine 5,6-dioxygenase</fullName>
    </submittedName>
</protein>
<evidence type="ECO:0000256" key="1">
    <source>
        <dbReference type="ARBA" id="ARBA00022723"/>
    </source>
</evidence>
<keyword evidence="3" id="KW-1185">Reference proteome</keyword>
<keyword evidence="1" id="KW-0479">Metal-binding</keyword>
<dbReference type="GO" id="GO:0051213">
    <property type="term" value="F:dioxygenase activity"/>
    <property type="evidence" value="ECO:0007669"/>
    <property type="project" value="UniProtKB-KW"/>
</dbReference>
<evidence type="ECO:0000313" key="2">
    <source>
        <dbReference type="EMBL" id="SDG78652.1"/>
    </source>
</evidence>
<dbReference type="AlphaFoldDB" id="A0A1G7X3B6"/>
<dbReference type="GO" id="GO:0046872">
    <property type="term" value="F:metal ion binding"/>
    <property type="evidence" value="ECO:0007669"/>
    <property type="project" value="UniProtKB-KW"/>
</dbReference>
<dbReference type="OrthoDB" id="6918951at2"/>
<sequence length="357" mass="38069">MFADRIEGKWIDTFAEVFAACKVGPGTTVAILSETQSRPLNVQLAELALLALKARPFHVVVPTPPQRAPVPVRSTGASDALGHLGPAIAALKASEMVVDLTVEGLLHAPELPDILADGARVLMVSNEHPEALERLKPDPALKDRVRHAVARVRAARRMTVTSAAGTDLDISLEGATTAGVWGTCDRPRTVAHWPGGVVVSFPAPGSVNGRLVLDTGDINLTFKRYLSAPVRLTIEDDYVTGLDGTGTDAALMRRYFAAWGDREAYATSHVGFGLNPHARYEALAMYDQRETNGTELRAYAGNFLYSTGANEFAGRHTLGHFDLPVGGCTIALDDTVVIRDGLPLDLLTAPPTEGAPP</sequence>
<dbReference type="EMBL" id="FNCV01000002">
    <property type="protein sequence ID" value="SDG78652.1"/>
    <property type="molecule type" value="Genomic_DNA"/>
</dbReference>
<reference evidence="3" key="1">
    <citation type="submission" date="2016-10" db="EMBL/GenBank/DDBJ databases">
        <authorList>
            <person name="Varghese N."/>
            <person name="Submissions S."/>
        </authorList>
    </citation>
    <scope>NUCLEOTIDE SEQUENCE [LARGE SCALE GENOMIC DNA]</scope>
    <source>
        <strain evidence="3">930I</strain>
    </source>
</reference>
<dbReference type="InterPro" id="IPR052170">
    <property type="entry name" value="M29_Exopeptidase"/>
</dbReference>
<organism evidence="2 3">
    <name type="scientific">Roseospirillum parvum</name>
    <dbReference type="NCBI Taxonomy" id="83401"/>
    <lineage>
        <taxon>Bacteria</taxon>
        <taxon>Pseudomonadati</taxon>
        <taxon>Pseudomonadota</taxon>
        <taxon>Alphaproteobacteria</taxon>
        <taxon>Rhodospirillales</taxon>
        <taxon>Rhodospirillaceae</taxon>
        <taxon>Roseospirillum</taxon>
    </lineage>
</organism>
<dbReference type="STRING" id="83401.SAMN05421742_102415"/>
<dbReference type="PANTHER" id="PTHR34448">
    <property type="entry name" value="AMINOPEPTIDASE"/>
    <property type="match status" value="1"/>
</dbReference>